<organism evidence="1 2">
    <name type="scientific">Spirilliplanes yamanashiensis</name>
    <dbReference type="NCBI Taxonomy" id="42233"/>
    <lineage>
        <taxon>Bacteria</taxon>
        <taxon>Bacillati</taxon>
        <taxon>Actinomycetota</taxon>
        <taxon>Actinomycetes</taxon>
        <taxon>Micromonosporales</taxon>
        <taxon>Micromonosporaceae</taxon>
        <taxon>Spirilliplanes</taxon>
    </lineage>
</organism>
<dbReference type="AlphaFoldDB" id="A0A8J3YAG2"/>
<proteinExistence type="predicted"/>
<sequence>MAAPRPRGLSTAAACRRVAAAGGPFFDVLFDEGTARPEGEPLPREYLDRVHRVAPRFVRTLRATAADARDTRVRRALNAYAAKVQRHVVDSPDLAGLTPENSGWLLDLGELCGDSLD</sequence>
<keyword evidence="2" id="KW-1185">Reference proteome</keyword>
<dbReference type="EMBL" id="BOOY01000026">
    <property type="protein sequence ID" value="GIJ04247.1"/>
    <property type="molecule type" value="Genomic_DNA"/>
</dbReference>
<evidence type="ECO:0000313" key="2">
    <source>
        <dbReference type="Proteomes" id="UP000652013"/>
    </source>
</evidence>
<protein>
    <submittedName>
        <fullName evidence="1">Uncharacterized protein</fullName>
    </submittedName>
</protein>
<accession>A0A8J3YAG2</accession>
<evidence type="ECO:0000313" key="1">
    <source>
        <dbReference type="EMBL" id="GIJ04247.1"/>
    </source>
</evidence>
<gene>
    <name evidence="1" type="ORF">Sya03_35990</name>
</gene>
<dbReference type="Proteomes" id="UP000652013">
    <property type="component" value="Unassembled WGS sequence"/>
</dbReference>
<reference evidence="1" key="1">
    <citation type="submission" date="2021-01" db="EMBL/GenBank/DDBJ databases">
        <title>Whole genome shotgun sequence of Spirilliplanes yamanashiensis NBRC 15828.</title>
        <authorList>
            <person name="Komaki H."/>
            <person name="Tamura T."/>
        </authorList>
    </citation>
    <scope>NUCLEOTIDE SEQUENCE</scope>
    <source>
        <strain evidence="1">NBRC 15828</strain>
    </source>
</reference>
<name>A0A8J3YAG2_9ACTN</name>
<comment type="caution">
    <text evidence="1">The sequence shown here is derived from an EMBL/GenBank/DDBJ whole genome shotgun (WGS) entry which is preliminary data.</text>
</comment>